<accession>A0ABS0DUU2</accession>
<keyword evidence="3" id="KW-1185">Reference proteome</keyword>
<dbReference type="InterPro" id="IPR058633">
    <property type="entry name" value="EmrA/FarA_HH"/>
</dbReference>
<dbReference type="EMBL" id="JADOBH010000004">
    <property type="protein sequence ID" value="MBF7957667.1"/>
    <property type="molecule type" value="Genomic_DNA"/>
</dbReference>
<evidence type="ECO:0000259" key="1">
    <source>
        <dbReference type="Pfam" id="PF25885"/>
    </source>
</evidence>
<organism evidence="2 3">
    <name type="scientific">Rahnella victoriana</name>
    <dbReference type="NCBI Taxonomy" id="1510570"/>
    <lineage>
        <taxon>Bacteria</taxon>
        <taxon>Pseudomonadati</taxon>
        <taxon>Pseudomonadota</taxon>
        <taxon>Gammaproteobacteria</taxon>
        <taxon>Enterobacterales</taxon>
        <taxon>Yersiniaceae</taxon>
        <taxon>Rahnella</taxon>
    </lineage>
</organism>
<evidence type="ECO:0000313" key="3">
    <source>
        <dbReference type="Proteomes" id="UP000600307"/>
    </source>
</evidence>
<dbReference type="Pfam" id="PF25885">
    <property type="entry name" value="HH_EMRA"/>
    <property type="match status" value="1"/>
</dbReference>
<evidence type="ECO:0000313" key="2">
    <source>
        <dbReference type="EMBL" id="MBF7957667.1"/>
    </source>
</evidence>
<feature type="domain" description="Multidrug export protein EmrA/FarA alpha-helical hairpin" evidence="1">
    <location>
        <begin position="8"/>
        <end position="80"/>
    </location>
</feature>
<gene>
    <name evidence="2" type="ORF">IV431_19085</name>
</gene>
<name>A0ABS0DUU2_9GAMM</name>
<sequence>MPVKRIETVSMAKARYARDDRNNARILKAQMAYQQALNDYNRRIQYGGASAVSQEDIQHALIAVNNSKAALDKAIQKYRRTLQADQRQL</sequence>
<dbReference type="RefSeq" id="WP_119824504.1">
    <property type="nucleotide sequence ID" value="NZ_CBCSED010000002.1"/>
</dbReference>
<comment type="caution">
    <text evidence="2">The sequence shown here is derived from an EMBL/GenBank/DDBJ whole genome shotgun (WGS) entry which is preliminary data.</text>
</comment>
<reference evidence="2 3" key="1">
    <citation type="submission" date="2020-11" db="EMBL/GenBank/DDBJ databases">
        <title>Taxonomic investigation of Rahnella spp.</title>
        <authorList>
            <person name="Lee S.D."/>
        </authorList>
    </citation>
    <scope>NUCLEOTIDE SEQUENCE [LARGE SCALE GENOMIC DNA]</scope>
    <source>
        <strain evidence="2 3">SAP-10</strain>
    </source>
</reference>
<proteinExistence type="predicted"/>
<dbReference type="Proteomes" id="UP000600307">
    <property type="component" value="Unassembled WGS sequence"/>
</dbReference>
<protein>
    <recommendedName>
        <fullName evidence="1">Multidrug export protein EmrA/FarA alpha-helical hairpin domain-containing protein</fullName>
    </recommendedName>
</protein>